<reference evidence="15 16" key="1">
    <citation type="submission" date="2018-01" db="EMBL/GenBank/DDBJ databases">
        <title>Metagenomic assembled genomes from two thermal pools in the Uzon Caldera, Kamchatka, Russia.</title>
        <authorList>
            <person name="Wilkins L."/>
            <person name="Ettinger C."/>
        </authorList>
    </citation>
    <scope>NUCLEOTIDE SEQUENCE [LARGE SCALE GENOMIC DNA]</scope>
    <source>
        <strain evidence="15">ZAV-05</strain>
    </source>
</reference>
<dbReference type="RefSeq" id="WP_424605592.1">
    <property type="nucleotide sequence ID" value="NZ_JBNAVA010000005.1"/>
</dbReference>
<dbReference type="GO" id="GO:0000049">
    <property type="term" value="F:tRNA binding"/>
    <property type="evidence" value="ECO:0007669"/>
    <property type="project" value="UniProtKB-KW"/>
</dbReference>
<dbReference type="InterPro" id="IPR024036">
    <property type="entry name" value="tRNA-dHydroUridine_Synthase_C"/>
</dbReference>
<name>A0A2J6WH08_9BACT</name>
<dbReference type="PANTHER" id="PTHR45846">
    <property type="entry name" value="TRNA-DIHYDROURIDINE(47) SYNTHASE [NAD(P)(+)]-LIKE"/>
    <property type="match status" value="1"/>
</dbReference>
<evidence type="ECO:0000256" key="5">
    <source>
        <dbReference type="ARBA" id="ARBA00022694"/>
    </source>
</evidence>
<evidence type="ECO:0000256" key="3">
    <source>
        <dbReference type="ARBA" id="ARBA00022630"/>
    </source>
</evidence>
<keyword evidence="4 11" id="KW-0288">FMN</keyword>
<keyword evidence="13" id="KW-0547">Nucleotide-binding</keyword>
<comment type="function">
    <text evidence="1 11">Catalyzes the synthesis of 5,6-dihydrouridine (D), a modified base found in the D-loop of most tRNAs, via the reduction of the C5-C6 double bond in target uridines.</text>
</comment>
<dbReference type="PIRSF" id="PIRSF006621">
    <property type="entry name" value="Dus"/>
    <property type="match status" value="1"/>
</dbReference>
<feature type="binding site" evidence="13">
    <location>
        <begin position="224"/>
        <end position="225"/>
    </location>
    <ligand>
        <name>FMN</name>
        <dbReference type="ChEBI" id="CHEBI:58210"/>
    </ligand>
</feature>
<evidence type="ECO:0000256" key="9">
    <source>
        <dbReference type="ARBA" id="ARBA00048205"/>
    </source>
</evidence>
<evidence type="ECO:0000256" key="4">
    <source>
        <dbReference type="ARBA" id="ARBA00022643"/>
    </source>
</evidence>
<evidence type="ECO:0000256" key="2">
    <source>
        <dbReference type="ARBA" id="ARBA00022555"/>
    </source>
</evidence>
<feature type="binding site" evidence="13">
    <location>
        <position position="140"/>
    </location>
    <ligand>
        <name>FMN</name>
        <dbReference type="ChEBI" id="CHEBI:58210"/>
    </ligand>
</feature>
<comment type="caution">
    <text evidence="15">The sequence shown here is derived from an EMBL/GenBank/DDBJ whole genome shotgun (WGS) entry which is preliminary data.</text>
</comment>
<keyword evidence="3 11" id="KW-0285">Flavoprotein</keyword>
<evidence type="ECO:0000256" key="11">
    <source>
        <dbReference type="PIRNR" id="PIRNR006621"/>
    </source>
</evidence>
<keyword evidence="5 11" id="KW-0819">tRNA processing</keyword>
<dbReference type="GO" id="GO:0017150">
    <property type="term" value="F:tRNA dihydrouridine synthase activity"/>
    <property type="evidence" value="ECO:0007669"/>
    <property type="project" value="InterPro"/>
</dbReference>
<evidence type="ECO:0000256" key="8">
    <source>
        <dbReference type="ARBA" id="ARBA00023002"/>
    </source>
</evidence>
<comment type="catalytic activity">
    <reaction evidence="9">
        <text>a 5,6-dihydrouridine in tRNA + NADP(+) = a uridine in tRNA + NADPH + H(+)</text>
        <dbReference type="Rhea" id="RHEA:23624"/>
        <dbReference type="Rhea" id="RHEA-COMP:13339"/>
        <dbReference type="Rhea" id="RHEA-COMP:13887"/>
        <dbReference type="ChEBI" id="CHEBI:15378"/>
        <dbReference type="ChEBI" id="CHEBI:57783"/>
        <dbReference type="ChEBI" id="CHEBI:58349"/>
        <dbReference type="ChEBI" id="CHEBI:65315"/>
        <dbReference type="ChEBI" id="CHEBI:74443"/>
    </reaction>
</comment>
<evidence type="ECO:0000256" key="12">
    <source>
        <dbReference type="PIRSR" id="PIRSR006621-1"/>
    </source>
</evidence>
<dbReference type="EC" id="1.3.1.-" evidence="11"/>
<dbReference type="Pfam" id="PF01207">
    <property type="entry name" value="Dus"/>
    <property type="match status" value="1"/>
</dbReference>
<evidence type="ECO:0000256" key="6">
    <source>
        <dbReference type="ARBA" id="ARBA00022857"/>
    </source>
</evidence>
<feature type="domain" description="DUS-like FMN-binding" evidence="14">
    <location>
        <begin position="15"/>
        <end position="298"/>
    </location>
</feature>
<feature type="binding site" evidence="13">
    <location>
        <position position="70"/>
    </location>
    <ligand>
        <name>FMN</name>
        <dbReference type="ChEBI" id="CHEBI:58210"/>
    </ligand>
</feature>
<keyword evidence="2" id="KW-0820">tRNA-binding</keyword>
<evidence type="ECO:0000256" key="1">
    <source>
        <dbReference type="ARBA" id="ARBA00002790"/>
    </source>
</evidence>
<sequence>MKVLDFLKSYPLIGAPLAGITNYPFRKLVRLFYNGLIFTEMVSVEGVKRGNRQTLKLIDVKSDENPVGIQLFGGNPDSFSEAVRVIEDNFDFFCFDINMGCPVKKVLKSKAGAYLLTDLKTAMGIISAVRKATRKPLFVKTRLGWDEKNLVYKEILKICEGEGVDILTIHGRTKSQLYSGKVNYDAIAEIKSLSKIPIIGNGDVVDLKTFALMKNTGVDAVMIGRGMMKSPWIFKSLMDNKDPLGYLKPEETKNTLFFLLDEEKRFRDGKYFLAPFKKYAVWFSKGFKNSSDFRVKIYSTDDENKIRELIDDFYK</sequence>
<evidence type="ECO:0000313" key="15">
    <source>
        <dbReference type="EMBL" id="PMP69630.1"/>
    </source>
</evidence>
<keyword evidence="7" id="KW-0694">RNA-binding</keyword>
<dbReference type="Gene3D" id="1.10.1200.80">
    <property type="entry name" value="Putative flavin oxidoreducatase, domain 2"/>
    <property type="match status" value="1"/>
</dbReference>
<protein>
    <recommendedName>
        <fullName evidence="11">tRNA-dihydrouridine synthase</fullName>
        <ecNumber evidence="11">1.3.1.-</ecNumber>
    </recommendedName>
</protein>
<dbReference type="InterPro" id="IPR013785">
    <property type="entry name" value="Aldolase_TIM"/>
</dbReference>
<dbReference type="GO" id="GO:0050660">
    <property type="term" value="F:flavin adenine dinucleotide binding"/>
    <property type="evidence" value="ECO:0007669"/>
    <property type="project" value="InterPro"/>
</dbReference>
<evidence type="ECO:0000256" key="13">
    <source>
        <dbReference type="PIRSR" id="PIRSR006621-2"/>
    </source>
</evidence>
<dbReference type="Proteomes" id="UP000242881">
    <property type="component" value="Unassembled WGS sequence"/>
</dbReference>
<evidence type="ECO:0000256" key="10">
    <source>
        <dbReference type="ARBA" id="ARBA00048802"/>
    </source>
</evidence>
<comment type="cofactor">
    <cofactor evidence="11 13">
        <name>FMN</name>
        <dbReference type="ChEBI" id="CHEBI:58210"/>
    </cofactor>
</comment>
<comment type="catalytic activity">
    <reaction evidence="10">
        <text>a 5,6-dihydrouridine in tRNA + NAD(+) = a uridine in tRNA + NADH + H(+)</text>
        <dbReference type="Rhea" id="RHEA:54452"/>
        <dbReference type="Rhea" id="RHEA-COMP:13339"/>
        <dbReference type="Rhea" id="RHEA-COMP:13887"/>
        <dbReference type="ChEBI" id="CHEBI:15378"/>
        <dbReference type="ChEBI" id="CHEBI:57540"/>
        <dbReference type="ChEBI" id="CHEBI:57945"/>
        <dbReference type="ChEBI" id="CHEBI:65315"/>
        <dbReference type="ChEBI" id="CHEBI:74443"/>
    </reaction>
</comment>
<dbReference type="Gene3D" id="3.20.20.70">
    <property type="entry name" value="Aldolase class I"/>
    <property type="match status" value="1"/>
</dbReference>
<gene>
    <name evidence="15" type="ORF">C0187_06670</name>
</gene>
<dbReference type="PANTHER" id="PTHR45846:SF1">
    <property type="entry name" value="TRNA-DIHYDROURIDINE(47) SYNTHASE [NAD(P)(+)]-LIKE"/>
    <property type="match status" value="1"/>
</dbReference>
<feature type="binding site" evidence="13">
    <location>
        <position position="170"/>
    </location>
    <ligand>
        <name>FMN</name>
        <dbReference type="ChEBI" id="CHEBI:58210"/>
    </ligand>
</feature>
<evidence type="ECO:0000313" key="16">
    <source>
        <dbReference type="Proteomes" id="UP000242881"/>
    </source>
</evidence>
<proteinExistence type="inferred from homology"/>
<dbReference type="CDD" id="cd02801">
    <property type="entry name" value="DUS_like_FMN"/>
    <property type="match status" value="1"/>
</dbReference>
<keyword evidence="6" id="KW-0521">NADP</keyword>
<dbReference type="AlphaFoldDB" id="A0A2J6WH08"/>
<evidence type="ECO:0000256" key="7">
    <source>
        <dbReference type="ARBA" id="ARBA00022884"/>
    </source>
</evidence>
<dbReference type="EMBL" id="PNIN01000067">
    <property type="protein sequence ID" value="PMP69630.1"/>
    <property type="molecule type" value="Genomic_DNA"/>
</dbReference>
<organism evidence="15 16">
    <name type="scientific">Calditerrivibrio nitroreducens</name>
    <dbReference type="NCBI Taxonomy" id="477976"/>
    <lineage>
        <taxon>Bacteria</taxon>
        <taxon>Pseudomonadati</taxon>
        <taxon>Deferribacterota</taxon>
        <taxon>Deferribacteres</taxon>
        <taxon>Deferribacterales</taxon>
        <taxon>Calditerrivibrionaceae</taxon>
    </lineage>
</organism>
<comment type="similarity">
    <text evidence="11">Belongs to the dus family.</text>
</comment>
<accession>A0A2J6WH08</accession>
<evidence type="ECO:0000259" key="14">
    <source>
        <dbReference type="Pfam" id="PF01207"/>
    </source>
</evidence>
<keyword evidence="8 11" id="KW-0560">Oxidoreductase</keyword>
<dbReference type="SUPFAM" id="SSF51395">
    <property type="entry name" value="FMN-linked oxidoreductases"/>
    <property type="match status" value="1"/>
</dbReference>
<dbReference type="InterPro" id="IPR035587">
    <property type="entry name" value="DUS-like_FMN-bd"/>
</dbReference>
<dbReference type="InterPro" id="IPR001269">
    <property type="entry name" value="DUS_fam"/>
</dbReference>
<feature type="active site" description="Proton donor" evidence="12">
    <location>
        <position position="101"/>
    </location>
</feature>